<dbReference type="InterPro" id="IPR036612">
    <property type="entry name" value="KH_dom_type_1_sf"/>
</dbReference>
<feature type="region of interest" description="Disordered" evidence="9">
    <location>
        <begin position="1"/>
        <end position="34"/>
    </location>
</feature>
<evidence type="ECO:0000256" key="9">
    <source>
        <dbReference type="SAM" id="MobiDB-lite"/>
    </source>
</evidence>
<comment type="function">
    <text evidence="8">Required for 40S ribosome biogenesis. Involved in nucleolar processing of pre-18S ribosomal RNA and ribosome assembly.</text>
</comment>
<feature type="domain" description="K Homology" evidence="10">
    <location>
        <begin position="151"/>
        <end position="211"/>
    </location>
</feature>
<dbReference type="Gene3D" id="3.30.1370.10">
    <property type="entry name" value="K Homology domain, type 1"/>
    <property type="match status" value="2"/>
</dbReference>
<dbReference type="PANTHER" id="PTHR12581:SF0">
    <property type="entry name" value="KRR1 SMALL SUBUNIT PROCESSOME COMPONENT HOMOLOG"/>
    <property type="match status" value="1"/>
</dbReference>
<protein>
    <recommendedName>
        <fullName evidence="8">KRR1 small subunit processome component</fullName>
    </recommendedName>
    <alternativeName>
        <fullName evidence="8">KRR-R motif-containing protein 1</fullName>
    </alternativeName>
</protein>
<dbReference type="PIRSF" id="PIRSF006515">
    <property type="entry name" value="KRR1"/>
    <property type="match status" value="1"/>
</dbReference>
<feature type="compositionally biased region" description="Basic and acidic residues" evidence="9">
    <location>
        <begin position="320"/>
        <end position="330"/>
    </location>
</feature>
<feature type="compositionally biased region" description="Basic and acidic residues" evidence="9">
    <location>
        <begin position="1"/>
        <end position="14"/>
    </location>
</feature>
<dbReference type="InterPro" id="IPR004087">
    <property type="entry name" value="KH_dom"/>
</dbReference>
<dbReference type="AlphaFoldDB" id="A0AAV9IQ92"/>
<evidence type="ECO:0000256" key="6">
    <source>
        <dbReference type="ARBA" id="ARBA00023242"/>
    </source>
</evidence>
<dbReference type="CDD" id="cd22393">
    <property type="entry name" value="KH-I_KRR1_rpt1"/>
    <property type="match status" value="1"/>
</dbReference>
<keyword evidence="7 8" id="KW-0687">Ribonucleoprotein</keyword>
<gene>
    <name evidence="11" type="ORF">CDCA_CDCA01G0428</name>
</gene>
<keyword evidence="12" id="KW-1185">Reference proteome</keyword>
<dbReference type="EMBL" id="JANCYW010000001">
    <property type="protein sequence ID" value="KAK4534403.1"/>
    <property type="molecule type" value="Genomic_DNA"/>
</dbReference>
<evidence type="ECO:0000259" key="10">
    <source>
        <dbReference type="SMART" id="SM00322"/>
    </source>
</evidence>
<keyword evidence="5 8" id="KW-0694">RNA-binding</keyword>
<keyword evidence="3 8" id="KW-0690">Ribosome biogenesis</keyword>
<feature type="compositionally biased region" description="Basic and acidic residues" evidence="9">
    <location>
        <begin position="300"/>
        <end position="309"/>
    </location>
</feature>
<dbReference type="Proteomes" id="UP001301350">
    <property type="component" value="Unassembled WGS sequence"/>
</dbReference>
<dbReference type="GO" id="GO:0006364">
    <property type="term" value="P:rRNA processing"/>
    <property type="evidence" value="ECO:0007669"/>
    <property type="project" value="UniProtKB-KW"/>
</dbReference>
<evidence type="ECO:0000256" key="2">
    <source>
        <dbReference type="ARBA" id="ARBA00009344"/>
    </source>
</evidence>
<dbReference type="GO" id="GO:0003723">
    <property type="term" value="F:RNA binding"/>
    <property type="evidence" value="ECO:0007669"/>
    <property type="project" value="UniProtKB-KW"/>
</dbReference>
<evidence type="ECO:0000256" key="5">
    <source>
        <dbReference type="ARBA" id="ARBA00022884"/>
    </source>
</evidence>
<accession>A0AAV9IQ92</accession>
<dbReference type="FunFam" id="3.30.1370.10:FF:000011">
    <property type="entry name" value="KRR1 small subunit processome component"/>
    <property type="match status" value="1"/>
</dbReference>
<evidence type="ECO:0000256" key="7">
    <source>
        <dbReference type="ARBA" id="ARBA00023274"/>
    </source>
</evidence>
<comment type="caution">
    <text evidence="11">The sequence shown here is derived from an EMBL/GenBank/DDBJ whole genome shotgun (WGS) entry which is preliminary data.</text>
</comment>
<evidence type="ECO:0000313" key="12">
    <source>
        <dbReference type="Proteomes" id="UP001301350"/>
    </source>
</evidence>
<evidence type="ECO:0000256" key="3">
    <source>
        <dbReference type="ARBA" id="ARBA00022517"/>
    </source>
</evidence>
<comment type="similarity">
    <text evidence="2 8">Belongs to the KRR1 family.</text>
</comment>
<dbReference type="Pfam" id="PF17903">
    <property type="entry name" value="KH_KRR1_1st"/>
    <property type="match status" value="1"/>
</dbReference>
<dbReference type="InterPro" id="IPR048550">
    <property type="entry name" value="KRR1-like_KH1_euk"/>
</dbReference>
<organism evidence="11 12">
    <name type="scientific">Cyanidium caldarium</name>
    <name type="common">Red alga</name>
    <dbReference type="NCBI Taxonomy" id="2771"/>
    <lineage>
        <taxon>Eukaryota</taxon>
        <taxon>Rhodophyta</taxon>
        <taxon>Bangiophyceae</taxon>
        <taxon>Cyanidiales</taxon>
        <taxon>Cyanidiaceae</taxon>
        <taxon>Cyanidium</taxon>
    </lineage>
</organism>
<name>A0AAV9IQ92_CYACA</name>
<comment type="subunit">
    <text evidence="8">Component of the ribosomal small subunit (SSU) processome.</text>
</comment>
<feature type="compositionally biased region" description="Low complexity" evidence="9">
    <location>
        <begin position="255"/>
        <end position="269"/>
    </location>
</feature>
<dbReference type="SMART" id="SM00322">
    <property type="entry name" value="KH"/>
    <property type="match status" value="1"/>
</dbReference>
<dbReference type="InterPro" id="IPR048549">
    <property type="entry name" value="KRR1-like_KH2_euk"/>
</dbReference>
<evidence type="ECO:0000313" key="11">
    <source>
        <dbReference type="EMBL" id="KAK4534403.1"/>
    </source>
</evidence>
<dbReference type="PANTHER" id="PTHR12581">
    <property type="entry name" value="HIV-1 REV BINDING PROTEIN 2, 3"/>
    <property type="match status" value="1"/>
</dbReference>
<reference evidence="11 12" key="1">
    <citation type="submission" date="2022-07" db="EMBL/GenBank/DDBJ databases">
        <title>Genome-wide signatures of adaptation to extreme environments.</title>
        <authorList>
            <person name="Cho C.H."/>
            <person name="Yoon H.S."/>
        </authorList>
    </citation>
    <scope>NUCLEOTIDE SEQUENCE [LARGE SCALE GENOMIC DNA]</scope>
    <source>
        <strain evidence="11 12">DBV 063 E5</strain>
    </source>
</reference>
<evidence type="ECO:0000256" key="4">
    <source>
        <dbReference type="ARBA" id="ARBA00022552"/>
    </source>
</evidence>
<dbReference type="InterPro" id="IPR024166">
    <property type="entry name" value="rRNA_assembly_KRR1"/>
</dbReference>
<dbReference type="SUPFAM" id="SSF54791">
    <property type="entry name" value="Eukaryotic type KH-domain (KH-domain type I)"/>
    <property type="match status" value="1"/>
</dbReference>
<dbReference type="InterPro" id="IPR048548">
    <property type="entry name" value="KRR1-like_KH2"/>
</dbReference>
<proteinExistence type="inferred from homology"/>
<keyword evidence="6 8" id="KW-0539">Nucleus</keyword>
<feature type="region of interest" description="Disordered" evidence="9">
    <location>
        <begin position="245"/>
        <end position="358"/>
    </location>
</feature>
<evidence type="ECO:0000256" key="8">
    <source>
        <dbReference type="PIRNR" id="PIRNR006515"/>
    </source>
</evidence>
<dbReference type="CDD" id="cd22394">
    <property type="entry name" value="KH-I_KRR1_rpt2"/>
    <property type="match status" value="1"/>
</dbReference>
<dbReference type="Pfam" id="PF21800">
    <property type="entry name" value="KH_KRR1_2nd"/>
    <property type="match status" value="1"/>
</dbReference>
<dbReference type="FunFam" id="3.30.1370.10:FF:000014">
    <property type="entry name" value="KRR1 small subunit processome component"/>
    <property type="match status" value="1"/>
</dbReference>
<dbReference type="GO" id="GO:0032040">
    <property type="term" value="C:small-subunit processome"/>
    <property type="evidence" value="ECO:0007669"/>
    <property type="project" value="TreeGrafter"/>
</dbReference>
<keyword evidence="4 8" id="KW-0698">rRNA processing</keyword>
<evidence type="ECO:0000256" key="1">
    <source>
        <dbReference type="ARBA" id="ARBA00004604"/>
    </source>
</evidence>
<sequence>MTGTSEVKRQRRSADPSTSDAKHTHRRPKPWDTDDIDHWRIEPFTEADSSGPFLEESSFATLFPAYRETYLREVWPLVTQNLERFGIACELNLIEGSMTVRTTRKTRDPFILFRARDFIKLLSRSVPVGQAAKILHRDDVYADVISIGGLVRNRERFVKRRQRLIGSNGSTLKAIELLTECYVLVQGNTVSAMGSHKGLKQVRAIVLDCMRNVHPVYHIKKLMIKRELAKDPALATENWERFLPQFKKKPRRRPSAAIEASASSQPASQRARKEYSPFPPPQPPRKIDLQIESGEYFMTEPERRAARVAEKKKRSSAVSEQRRRERERAYEAPGTEEILRGRERRRQRAEAPALRDTE</sequence>
<dbReference type="InterPro" id="IPR041174">
    <property type="entry name" value="KRR1-like_KH1"/>
</dbReference>
<comment type="subcellular location">
    <subcellularLocation>
        <location evidence="1 8">Nucleus</location>
        <location evidence="1 8">Nucleolus</location>
    </subcellularLocation>
</comment>